<evidence type="ECO:0000256" key="1">
    <source>
        <dbReference type="SAM" id="MobiDB-lite"/>
    </source>
</evidence>
<dbReference type="AlphaFoldDB" id="A0AAV7NYF9"/>
<dbReference type="Proteomes" id="UP001066276">
    <property type="component" value="Chromosome 8"/>
</dbReference>
<organism evidence="2 3">
    <name type="scientific">Pleurodeles waltl</name>
    <name type="common">Iberian ribbed newt</name>
    <dbReference type="NCBI Taxonomy" id="8319"/>
    <lineage>
        <taxon>Eukaryota</taxon>
        <taxon>Metazoa</taxon>
        <taxon>Chordata</taxon>
        <taxon>Craniata</taxon>
        <taxon>Vertebrata</taxon>
        <taxon>Euteleostomi</taxon>
        <taxon>Amphibia</taxon>
        <taxon>Batrachia</taxon>
        <taxon>Caudata</taxon>
        <taxon>Salamandroidea</taxon>
        <taxon>Salamandridae</taxon>
        <taxon>Pleurodelinae</taxon>
        <taxon>Pleurodeles</taxon>
    </lineage>
</organism>
<dbReference type="EMBL" id="JANPWB010000012">
    <property type="protein sequence ID" value="KAJ1120009.1"/>
    <property type="molecule type" value="Genomic_DNA"/>
</dbReference>
<name>A0AAV7NYF9_PLEWA</name>
<accession>A0AAV7NYF9</accession>
<comment type="caution">
    <text evidence="2">The sequence shown here is derived from an EMBL/GenBank/DDBJ whole genome shotgun (WGS) entry which is preliminary data.</text>
</comment>
<feature type="region of interest" description="Disordered" evidence="1">
    <location>
        <begin position="96"/>
        <end position="228"/>
    </location>
</feature>
<evidence type="ECO:0000313" key="2">
    <source>
        <dbReference type="EMBL" id="KAJ1120009.1"/>
    </source>
</evidence>
<evidence type="ECO:0000313" key="3">
    <source>
        <dbReference type="Proteomes" id="UP001066276"/>
    </source>
</evidence>
<reference evidence="2" key="1">
    <citation type="journal article" date="2022" name="bioRxiv">
        <title>Sequencing and chromosome-scale assembly of the giantPleurodeles waltlgenome.</title>
        <authorList>
            <person name="Brown T."/>
            <person name="Elewa A."/>
            <person name="Iarovenko S."/>
            <person name="Subramanian E."/>
            <person name="Araus A.J."/>
            <person name="Petzold A."/>
            <person name="Susuki M."/>
            <person name="Suzuki K.-i.T."/>
            <person name="Hayashi T."/>
            <person name="Toyoda A."/>
            <person name="Oliveira C."/>
            <person name="Osipova E."/>
            <person name="Leigh N.D."/>
            <person name="Simon A."/>
            <person name="Yun M.H."/>
        </authorList>
    </citation>
    <scope>NUCLEOTIDE SEQUENCE</scope>
    <source>
        <strain evidence="2">20211129_DDA</strain>
        <tissue evidence="2">Liver</tissue>
    </source>
</reference>
<feature type="region of interest" description="Disordered" evidence="1">
    <location>
        <begin position="40"/>
        <end position="63"/>
    </location>
</feature>
<gene>
    <name evidence="2" type="ORF">NDU88_008192</name>
</gene>
<protein>
    <submittedName>
        <fullName evidence="2">Uncharacterized protein</fullName>
    </submittedName>
</protein>
<feature type="compositionally biased region" description="Basic and acidic residues" evidence="1">
    <location>
        <begin position="110"/>
        <end position="136"/>
    </location>
</feature>
<sequence length="228" mass="24077">MRSVIGSGRRIGIRVPLPERAAVSVHTAFPRLFSRGRTAKWPGNQAARQSGNPRARSRCLSGPSLVGAGRGFKAAARSSPLSRSLECRTLGSFGVGGVGGSVSSGQTGWEHSEHPEPKESKSPREAVRGPGQDRELLGTAEPPGLVSTRQADAGARCGQGKSEAEPRSSSGGGGLQELRRTGEPSRGTFVSPLVRQGEKTKQQVAVKRRTPQTGGSHRRWAQQTRKGS</sequence>
<feature type="compositionally biased region" description="Basic residues" evidence="1">
    <location>
        <begin position="206"/>
        <end position="220"/>
    </location>
</feature>
<keyword evidence="3" id="KW-1185">Reference proteome</keyword>
<proteinExistence type="predicted"/>